<gene>
    <name evidence="4" type="ORF">CANTADRAFT_6047</name>
</gene>
<dbReference type="OrthoDB" id="4007955at2759"/>
<feature type="domain" description="Bul1 N-terminal" evidence="2">
    <location>
        <begin position="52"/>
        <end position="456"/>
    </location>
</feature>
<sequence>MEDEQSTCVGPSSTRNGGHSPLDRSLQSTNKDQDYFDLPLPVEVEGSKEPPSSDPIWSILPSYWMYTASIQRNLSVPDQDNDDEPPIYERSNPASVVSLSTESNELPPTPGTSLLAATASASTPATPHSDFILADENTSSWQETILDNVHKLKQLTHTDNAASNAVDIKVFFTEEVCKKGEKPTLIDPLIFEYKEGDYLNGYITIKNNSNEPIPFEMLYLMFEGKIMVRNCKNAADRTPVVLSKFLEMFDFSASWNEANINRLITENPAISDDSVIDPLDNTVCCFNCDKRMHPGVVYKRFFTFKIPKNLLDSECNEHNLQLHVEMPPSLGDCTFERNSANAIKIRDLSMIDTAVSYAVLVRFIGRKSKYKVDPNLFSDKDTILVNSKGDEYIILKEVLGNIRILQQSKRVTKTKQMECKILQDNLINRVREKIETGHKLLKLIRENDSCSAFELSKRICQKELEFAKMKQAYVRKIDAIASTSRYEQPTSIEIVTPLVKRSLTGAQKAIGTLKLSTPLTRYLVDYIPPLRFRDKPISEQQHNSWILNIPLDLTCLLPDNADKSGKIPIEIKRISAEFVVTTIRSDKYAIPIEFGHDLIYNKKVDNNTFFDQDTFTNNVVKPMKANMNELTRIFKELGPENFQLEKQLVEDLASVACLKEKSLNLHIHNIKLQDRHTNEMYPREDPKSTLLIAWRADKGGRSYTKKINLMVDLTSMALKDVSQKEASQAKAAYDDFCLVPNFQSCFLGRWYQVRIHVLLSNNKYVYVKVPVSVDKS</sequence>
<dbReference type="InterPro" id="IPR007519">
    <property type="entry name" value="Bul1_N"/>
</dbReference>
<organism evidence="4 5">
    <name type="scientific">Suhomyces tanzawaensis NRRL Y-17324</name>
    <dbReference type="NCBI Taxonomy" id="984487"/>
    <lineage>
        <taxon>Eukaryota</taxon>
        <taxon>Fungi</taxon>
        <taxon>Dikarya</taxon>
        <taxon>Ascomycota</taxon>
        <taxon>Saccharomycotina</taxon>
        <taxon>Pichiomycetes</taxon>
        <taxon>Debaryomycetaceae</taxon>
        <taxon>Suhomyces</taxon>
    </lineage>
</organism>
<dbReference type="InterPro" id="IPR039634">
    <property type="entry name" value="Bul1-like"/>
</dbReference>
<dbReference type="Proteomes" id="UP000094285">
    <property type="component" value="Unassembled WGS sequence"/>
</dbReference>
<evidence type="ECO:0000256" key="1">
    <source>
        <dbReference type="SAM" id="MobiDB-lite"/>
    </source>
</evidence>
<dbReference type="EMBL" id="KV453911">
    <property type="protein sequence ID" value="ODV80411.1"/>
    <property type="molecule type" value="Genomic_DNA"/>
</dbReference>
<dbReference type="PANTHER" id="PTHR31904:SF1">
    <property type="entry name" value="BYPASS OF STOP CODON PROTEIN 5-RELATED"/>
    <property type="match status" value="1"/>
</dbReference>
<feature type="region of interest" description="Disordered" evidence="1">
    <location>
        <begin position="1"/>
        <end position="53"/>
    </location>
</feature>
<dbReference type="Pfam" id="PF04425">
    <property type="entry name" value="Bul1_N"/>
    <property type="match status" value="1"/>
</dbReference>
<keyword evidence="5" id="KW-1185">Reference proteome</keyword>
<dbReference type="RefSeq" id="XP_020065533.1">
    <property type="nucleotide sequence ID" value="XM_020210808.1"/>
</dbReference>
<accession>A0A1E4SLK7</accession>
<reference evidence="5" key="1">
    <citation type="submission" date="2016-05" db="EMBL/GenBank/DDBJ databases">
        <title>Comparative genomics of biotechnologically important yeasts.</title>
        <authorList>
            <consortium name="DOE Joint Genome Institute"/>
            <person name="Riley R."/>
            <person name="Haridas S."/>
            <person name="Wolfe K.H."/>
            <person name="Lopes M.R."/>
            <person name="Hittinger C.T."/>
            <person name="Goker M."/>
            <person name="Salamov A."/>
            <person name="Wisecaver J."/>
            <person name="Long T.M."/>
            <person name="Aerts A.L."/>
            <person name="Barry K."/>
            <person name="Choi C."/>
            <person name="Clum A."/>
            <person name="Coughlan A.Y."/>
            <person name="Deshpande S."/>
            <person name="Douglass A.P."/>
            <person name="Hanson S.J."/>
            <person name="Klenk H.-P."/>
            <person name="Labutti K."/>
            <person name="Lapidus A."/>
            <person name="Lindquist E."/>
            <person name="Lipzen A."/>
            <person name="Meier-Kolthoff J.P."/>
            <person name="Ohm R.A."/>
            <person name="Otillar R.P."/>
            <person name="Pangilinan J."/>
            <person name="Peng Y."/>
            <person name="Rokas A."/>
            <person name="Rosa C.A."/>
            <person name="Scheuner C."/>
            <person name="Sibirny A.A."/>
            <person name="Slot J.C."/>
            <person name="Stielow J.B."/>
            <person name="Sun H."/>
            <person name="Kurtzman C.P."/>
            <person name="Blackwell M."/>
            <person name="Grigoriev I.V."/>
            <person name="Jeffries T.W."/>
        </authorList>
    </citation>
    <scope>NUCLEOTIDE SEQUENCE [LARGE SCALE GENOMIC DNA]</scope>
    <source>
        <strain evidence="5">NRRL Y-17324</strain>
    </source>
</reference>
<protein>
    <recommendedName>
        <fullName evidence="6">Bul1 N-terminal domain-containing protein</fullName>
    </recommendedName>
</protein>
<feature type="compositionally biased region" description="Polar residues" evidence="1">
    <location>
        <begin position="1"/>
        <end position="17"/>
    </location>
</feature>
<proteinExistence type="predicted"/>
<name>A0A1E4SLK7_9ASCO</name>
<dbReference type="STRING" id="984487.A0A1E4SLK7"/>
<dbReference type="InterPro" id="IPR022794">
    <property type="entry name" value="Bul1_C"/>
</dbReference>
<evidence type="ECO:0000259" key="3">
    <source>
        <dbReference type="Pfam" id="PF04426"/>
    </source>
</evidence>
<evidence type="ECO:0000313" key="4">
    <source>
        <dbReference type="EMBL" id="ODV80411.1"/>
    </source>
</evidence>
<dbReference type="GeneID" id="30984944"/>
<evidence type="ECO:0008006" key="6">
    <source>
        <dbReference type="Google" id="ProtNLM"/>
    </source>
</evidence>
<feature type="domain" description="Bul1 C-terminal" evidence="3">
    <location>
        <begin position="543"/>
        <end position="775"/>
    </location>
</feature>
<evidence type="ECO:0000259" key="2">
    <source>
        <dbReference type="Pfam" id="PF04425"/>
    </source>
</evidence>
<evidence type="ECO:0000313" key="5">
    <source>
        <dbReference type="Proteomes" id="UP000094285"/>
    </source>
</evidence>
<feature type="compositionally biased region" description="Polar residues" evidence="1">
    <location>
        <begin position="92"/>
        <end position="104"/>
    </location>
</feature>
<dbReference type="AlphaFoldDB" id="A0A1E4SLK7"/>
<dbReference type="PANTHER" id="PTHR31904">
    <property type="entry name" value="BYPASS OF STOP CODON PROTEIN 5-RELATED"/>
    <property type="match status" value="1"/>
</dbReference>
<dbReference type="Pfam" id="PF04426">
    <property type="entry name" value="Bul1_C"/>
    <property type="match status" value="1"/>
</dbReference>
<feature type="region of interest" description="Disordered" evidence="1">
    <location>
        <begin position="75"/>
        <end position="114"/>
    </location>
</feature>